<dbReference type="PANTHER" id="PTHR11092:SF0">
    <property type="entry name" value="EPIMERASE FAMILY PROTEIN SDR39U1"/>
    <property type="match status" value="1"/>
</dbReference>
<organism evidence="4 5">
    <name type="scientific">Alkalibacillus flavidus</name>
    <dbReference type="NCBI Taxonomy" id="546021"/>
    <lineage>
        <taxon>Bacteria</taxon>
        <taxon>Bacillati</taxon>
        <taxon>Bacillota</taxon>
        <taxon>Bacilli</taxon>
        <taxon>Bacillales</taxon>
        <taxon>Bacillaceae</taxon>
        <taxon>Alkalibacillus</taxon>
    </lineage>
</organism>
<sequence>MKIVIAGGTGFVGQHLVDYFSSKDDEIMILTRNPHKYQSDQNIHYIEWLTPEGQPELEIGSADVFINLAGESLNSGRWTEERKKRIIESRMTTTREMIRIMGSMQHPPHTFINASAVGFYGTSKTDMFTEETKQPGNDFLADVCDMWEKEADEARTLGIRTVKTRFGIILDGHDGALPKMALPYQLFAGGPLGDGEQWMSWIHIYDIVKGYDWIMEHSAIEGPVNFTAPNPKRNKEFGKVLGKTLSRPHWIPAPSFAIRTALGDMSTLLLDGQYVYPSVLIDSGYTFQFPTLREALDDIYKSE</sequence>
<protein>
    <submittedName>
        <fullName evidence="4">Uncharacterized protein (TIGR01777 family)</fullName>
    </submittedName>
</protein>
<dbReference type="SUPFAM" id="SSF51735">
    <property type="entry name" value="NAD(P)-binding Rossmann-fold domains"/>
    <property type="match status" value="1"/>
</dbReference>
<dbReference type="NCBIfam" id="TIGR01777">
    <property type="entry name" value="yfcH"/>
    <property type="match status" value="1"/>
</dbReference>
<feature type="domain" description="DUF1731" evidence="3">
    <location>
        <begin position="253"/>
        <end position="299"/>
    </location>
</feature>
<dbReference type="RefSeq" id="WP_354219707.1">
    <property type="nucleotide sequence ID" value="NZ_JBEPMX010000005.1"/>
</dbReference>
<dbReference type="InterPro" id="IPR036291">
    <property type="entry name" value="NAD(P)-bd_dom_sf"/>
</dbReference>
<dbReference type="Proteomes" id="UP001549167">
    <property type="component" value="Unassembled WGS sequence"/>
</dbReference>
<dbReference type="Gene3D" id="3.40.50.720">
    <property type="entry name" value="NAD(P)-binding Rossmann-like Domain"/>
    <property type="match status" value="1"/>
</dbReference>
<reference evidence="4 5" key="1">
    <citation type="submission" date="2024-06" db="EMBL/GenBank/DDBJ databases">
        <title>Genomic Encyclopedia of Type Strains, Phase IV (KMG-IV): sequencing the most valuable type-strain genomes for metagenomic binning, comparative biology and taxonomic classification.</title>
        <authorList>
            <person name="Goeker M."/>
        </authorList>
    </citation>
    <scope>NUCLEOTIDE SEQUENCE [LARGE SCALE GENOMIC DNA]</scope>
    <source>
        <strain evidence="4 5">DSM 23520</strain>
    </source>
</reference>
<evidence type="ECO:0000313" key="4">
    <source>
        <dbReference type="EMBL" id="MET3683114.1"/>
    </source>
</evidence>
<comment type="similarity">
    <text evidence="1">Belongs to the NAD(P)-dependent epimerase/dehydratase family. SDR39U1 subfamily.</text>
</comment>
<dbReference type="CDD" id="cd05242">
    <property type="entry name" value="SDR_a8"/>
    <property type="match status" value="1"/>
</dbReference>
<dbReference type="Pfam" id="PF01370">
    <property type="entry name" value="Epimerase"/>
    <property type="match status" value="1"/>
</dbReference>
<dbReference type="InterPro" id="IPR010099">
    <property type="entry name" value="SDR39U1"/>
</dbReference>
<feature type="domain" description="NAD-dependent epimerase/dehydratase" evidence="2">
    <location>
        <begin position="3"/>
        <end position="132"/>
    </location>
</feature>
<dbReference type="InterPro" id="IPR013549">
    <property type="entry name" value="DUF1731"/>
</dbReference>
<dbReference type="EMBL" id="JBEPMX010000005">
    <property type="protein sequence ID" value="MET3683114.1"/>
    <property type="molecule type" value="Genomic_DNA"/>
</dbReference>
<dbReference type="InterPro" id="IPR001509">
    <property type="entry name" value="Epimerase_deHydtase"/>
</dbReference>
<dbReference type="Pfam" id="PF08338">
    <property type="entry name" value="DUF1731"/>
    <property type="match status" value="1"/>
</dbReference>
<proteinExistence type="inferred from homology"/>
<dbReference type="PANTHER" id="PTHR11092">
    <property type="entry name" value="SUGAR NUCLEOTIDE EPIMERASE RELATED"/>
    <property type="match status" value="1"/>
</dbReference>
<evidence type="ECO:0000313" key="5">
    <source>
        <dbReference type="Proteomes" id="UP001549167"/>
    </source>
</evidence>
<keyword evidence="5" id="KW-1185">Reference proteome</keyword>
<gene>
    <name evidence="4" type="ORF">ABID56_001205</name>
</gene>
<accession>A0ABV2KU59</accession>
<evidence type="ECO:0000259" key="3">
    <source>
        <dbReference type="Pfam" id="PF08338"/>
    </source>
</evidence>
<evidence type="ECO:0000259" key="2">
    <source>
        <dbReference type="Pfam" id="PF01370"/>
    </source>
</evidence>
<comment type="caution">
    <text evidence="4">The sequence shown here is derived from an EMBL/GenBank/DDBJ whole genome shotgun (WGS) entry which is preliminary data.</text>
</comment>
<evidence type="ECO:0000256" key="1">
    <source>
        <dbReference type="ARBA" id="ARBA00009353"/>
    </source>
</evidence>
<name>A0ABV2KU59_9BACI</name>